<keyword evidence="3" id="KW-0964">Secreted</keyword>
<dbReference type="SUPFAM" id="SSF50939">
    <property type="entry name" value="Sialidases"/>
    <property type="match status" value="1"/>
</dbReference>
<dbReference type="Proteomes" id="UP001347796">
    <property type="component" value="Unassembled WGS sequence"/>
</dbReference>
<evidence type="ECO:0000256" key="18">
    <source>
        <dbReference type="SAM" id="SignalP"/>
    </source>
</evidence>
<keyword evidence="22" id="KW-1185">Reference proteome</keyword>
<keyword evidence="10" id="KW-0106">Calcium</keyword>
<evidence type="ECO:0000256" key="12">
    <source>
        <dbReference type="ARBA" id="ARBA00023773"/>
    </source>
</evidence>
<keyword evidence="8" id="KW-0720">Serine protease</keyword>
<evidence type="ECO:0000256" key="16">
    <source>
        <dbReference type="PROSITE-ProRule" id="PRU00076"/>
    </source>
</evidence>
<organism evidence="21 22">
    <name type="scientific">Patella caerulea</name>
    <name type="common">Rayed Mediterranean limpet</name>
    <dbReference type="NCBI Taxonomy" id="87958"/>
    <lineage>
        <taxon>Eukaryota</taxon>
        <taxon>Metazoa</taxon>
        <taxon>Spiralia</taxon>
        <taxon>Lophotrochozoa</taxon>
        <taxon>Mollusca</taxon>
        <taxon>Gastropoda</taxon>
        <taxon>Patellogastropoda</taxon>
        <taxon>Patelloidea</taxon>
        <taxon>Patellidae</taxon>
        <taxon>Patella</taxon>
    </lineage>
</organism>
<feature type="disulfide bond" evidence="16">
    <location>
        <begin position="2221"/>
        <end position="2230"/>
    </location>
</feature>
<accession>A0AAN8JJQ2</accession>
<evidence type="ECO:0000256" key="6">
    <source>
        <dbReference type="ARBA" id="ARBA00022723"/>
    </source>
</evidence>
<evidence type="ECO:0000256" key="4">
    <source>
        <dbReference type="ARBA" id="ARBA00022530"/>
    </source>
</evidence>
<evidence type="ECO:0000256" key="13">
    <source>
        <dbReference type="ARBA" id="ARBA00023900"/>
    </source>
</evidence>
<evidence type="ECO:0000256" key="17">
    <source>
        <dbReference type="SAM" id="MobiDB-lite"/>
    </source>
</evidence>
<dbReference type="PROSITE" id="PS01186">
    <property type="entry name" value="EGF_2"/>
    <property type="match status" value="3"/>
</dbReference>
<feature type="domain" description="Reelin" evidence="20">
    <location>
        <begin position="21"/>
        <end position="181"/>
    </location>
</feature>
<keyword evidence="11" id="KW-0130">Cell adhesion</keyword>
<evidence type="ECO:0000256" key="10">
    <source>
        <dbReference type="ARBA" id="ARBA00022837"/>
    </source>
</evidence>
<keyword evidence="5" id="KW-0645">Protease</keyword>
<comment type="caution">
    <text evidence="16">Lacks conserved residue(s) required for the propagation of feature annotation.</text>
</comment>
<keyword evidence="9" id="KW-0862">Zinc</keyword>
<proteinExistence type="inferred from homology"/>
<name>A0AAN8JJQ2_PATCE</name>
<dbReference type="InterPro" id="IPR042307">
    <property type="entry name" value="Reeler_sf"/>
</dbReference>
<evidence type="ECO:0000256" key="11">
    <source>
        <dbReference type="ARBA" id="ARBA00022889"/>
    </source>
</evidence>
<dbReference type="SMART" id="SM00181">
    <property type="entry name" value="EGF"/>
    <property type="match status" value="6"/>
</dbReference>
<evidence type="ECO:0000256" key="8">
    <source>
        <dbReference type="ARBA" id="ARBA00022825"/>
    </source>
</evidence>
<feature type="chain" id="PRO_5043002505" description="Reelin" evidence="18">
    <location>
        <begin position="24"/>
        <end position="3501"/>
    </location>
</feature>
<keyword evidence="4" id="KW-0272">Extracellular matrix</keyword>
<dbReference type="Gene3D" id="2.60.40.4060">
    <property type="entry name" value="Reeler domain"/>
    <property type="match status" value="1"/>
</dbReference>
<feature type="disulfide bond" evidence="16">
    <location>
        <begin position="2203"/>
        <end position="2213"/>
    </location>
</feature>
<keyword evidence="6" id="KW-0479">Metal-binding</keyword>
<dbReference type="PROSITE" id="PS51019">
    <property type="entry name" value="REELIN"/>
    <property type="match status" value="1"/>
</dbReference>
<feature type="signal peptide" evidence="18">
    <location>
        <begin position="1"/>
        <end position="23"/>
    </location>
</feature>
<comment type="similarity">
    <text evidence="12">Belongs to the reelin family.</text>
</comment>
<dbReference type="PANTHER" id="PTHR11841">
    <property type="entry name" value="REELIN"/>
    <property type="match status" value="1"/>
</dbReference>
<dbReference type="GO" id="GO:0008236">
    <property type="term" value="F:serine-type peptidase activity"/>
    <property type="evidence" value="ECO:0007669"/>
    <property type="project" value="UniProtKB-KW"/>
</dbReference>
<dbReference type="GO" id="GO:0007417">
    <property type="term" value="P:central nervous system development"/>
    <property type="evidence" value="ECO:0007669"/>
    <property type="project" value="InterPro"/>
</dbReference>
<dbReference type="PANTHER" id="PTHR11841:SF1">
    <property type="entry name" value="REELIN"/>
    <property type="match status" value="1"/>
</dbReference>
<evidence type="ECO:0000256" key="1">
    <source>
        <dbReference type="ARBA" id="ARBA00004498"/>
    </source>
</evidence>
<reference evidence="21 22" key="1">
    <citation type="submission" date="2024-01" db="EMBL/GenBank/DDBJ databases">
        <title>The genome of the rayed Mediterranean limpet Patella caerulea (Linnaeus, 1758).</title>
        <authorList>
            <person name="Anh-Thu Weber A."/>
            <person name="Halstead-Nussloch G."/>
        </authorList>
    </citation>
    <scope>NUCLEOTIDE SEQUENCE [LARGE SCALE GENOMIC DNA]</scope>
    <source>
        <strain evidence="21">AATW-2023a</strain>
        <tissue evidence="21">Whole specimen</tissue>
    </source>
</reference>
<dbReference type="PROSITE" id="PS00022">
    <property type="entry name" value="EGF_1"/>
    <property type="match status" value="3"/>
</dbReference>
<keyword evidence="18" id="KW-0732">Signal</keyword>
<comment type="caution">
    <text evidence="21">The sequence shown here is derived from an EMBL/GenBank/DDBJ whole genome shotgun (WGS) entry which is preliminary data.</text>
</comment>
<protein>
    <recommendedName>
        <fullName evidence="13">Reelin</fullName>
    </recommendedName>
</protein>
<evidence type="ECO:0000259" key="20">
    <source>
        <dbReference type="PROSITE" id="PS51019"/>
    </source>
</evidence>
<evidence type="ECO:0000256" key="2">
    <source>
        <dbReference type="ARBA" id="ARBA00022473"/>
    </source>
</evidence>
<dbReference type="GO" id="GO:0001764">
    <property type="term" value="P:neuron migration"/>
    <property type="evidence" value="ECO:0007669"/>
    <property type="project" value="InterPro"/>
</dbReference>
<evidence type="ECO:0000256" key="5">
    <source>
        <dbReference type="ARBA" id="ARBA00022670"/>
    </source>
</evidence>
<dbReference type="InterPro" id="IPR049419">
    <property type="entry name" value="Reelin_subrepeat-B"/>
</dbReference>
<feature type="domain" description="EGF-like" evidence="19">
    <location>
        <begin position="2199"/>
        <end position="2231"/>
    </location>
</feature>
<evidence type="ECO:0000259" key="19">
    <source>
        <dbReference type="PROSITE" id="PS50026"/>
    </source>
</evidence>
<keyword evidence="16" id="KW-0245">EGF-like domain</keyword>
<comment type="function">
    <text evidence="15">Extracellular matrix serine protease secreted by pioneer neurons that plays a role in layering of neurons in the cerebral cortex and cerebellum by coordinating cell positioning during neurodevelopment. Regulates microtubule function in neurons and neuronal migration. Binding to the extracellular domains of lipoprotein receptors VLDLR and LRP8/APOER2 induces tyrosine phosphorylation of DAB1 and modulation of TAU phosphorylation. Affects migration of sympathetic preganglionic neurons in the spinal cord, where it seems to act as a barrier to neuronal migration. Enzymatic activity is important for the modulation of cell adhesion.</text>
</comment>
<dbReference type="GO" id="GO:0007155">
    <property type="term" value="P:cell adhesion"/>
    <property type="evidence" value="ECO:0007669"/>
    <property type="project" value="UniProtKB-KW"/>
</dbReference>
<gene>
    <name evidence="21" type="ORF">SNE40_015325</name>
</gene>
<evidence type="ECO:0000256" key="3">
    <source>
        <dbReference type="ARBA" id="ARBA00022525"/>
    </source>
</evidence>
<dbReference type="Pfam" id="PF21471">
    <property type="entry name" value="Reelin_subrepeat-B"/>
    <property type="match status" value="18"/>
</dbReference>
<feature type="region of interest" description="Disordered" evidence="17">
    <location>
        <begin position="353"/>
        <end position="424"/>
    </location>
</feature>
<dbReference type="GO" id="GO:0070325">
    <property type="term" value="F:lipoprotein particle receptor binding"/>
    <property type="evidence" value="ECO:0007669"/>
    <property type="project" value="InterPro"/>
</dbReference>
<evidence type="ECO:0000256" key="15">
    <source>
        <dbReference type="ARBA" id="ARBA00046064"/>
    </source>
</evidence>
<dbReference type="InterPro" id="IPR036278">
    <property type="entry name" value="Sialidase_sf"/>
</dbReference>
<evidence type="ECO:0000313" key="21">
    <source>
        <dbReference type="EMBL" id="KAK6177168.1"/>
    </source>
</evidence>
<dbReference type="Pfam" id="PF23106">
    <property type="entry name" value="EGF_Teneurin"/>
    <property type="match status" value="2"/>
</dbReference>
<keyword evidence="2" id="KW-0217">Developmental protein</keyword>
<dbReference type="GO" id="GO:0006508">
    <property type="term" value="P:proteolysis"/>
    <property type="evidence" value="ECO:0007669"/>
    <property type="project" value="UniProtKB-KW"/>
</dbReference>
<evidence type="ECO:0000256" key="7">
    <source>
        <dbReference type="ARBA" id="ARBA00022801"/>
    </source>
</evidence>
<dbReference type="Gene3D" id="2.60.120.260">
    <property type="entry name" value="Galactose-binding domain-like"/>
    <property type="match status" value="19"/>
</dbReference>
<keyword evidence="7" id="KW-0378">Hydrolase</keyword>
<dbReference type="PROSITE" id="PS50026">
    <property type="entry name" value="EGF_3"/>
    <property type="match status" value="1"/>
</dbReference>
<dbReference type="InterPro" id="IPR000742">
    <property type="entry name" value="EGF"/>
</dbReference>
<dbReference type="GO" id="GO:0046872">
    <property type="term" value="F:metal ion binding"/>
    <property type="evidence" value="ECO:0007669"/>
    <property type="project" value="UniProtKB-KW"/>
</dbReference>
<dbReference type="CDD" id="cd08544">
    <property type="entry name" value="Reeler"/>
    <property type="match status" value="1"/>
</dbReference>
<keyword evidence="16" id="KW-1015">Disulfide bond</keyword>
<dbReference type="EMBL" id="JAZGQO010000010">
    <property type="protein sequence ID" value="KAK6177168.1"/>
    <property type="molecule type" value="Genomic_DNA"/>
</dbReference>
<dbReference type="FunFam" id="2.60.120.260:FF:000003">
    <property type="entry name" value="Reelin"/>
    <property type="match status" value="4"/>
</dbReference>
<dbReference type="InterPro" id="IPR034968">
    <property type="entry name" value="Reelin"/>
</dbReference>
<dbReference type="InterPro" id="IPR002861">
    <property type="entry name" value="Reeler_dom"/>
</dbReference>
<sequence length="3501" mass="394537">MYVLSMKLLLVLSLILVVWETNGYNLPPMAPFFFLCNYHGNVQEMGVERGEVALSVTVKGDPEFYIPGQFYEITVTSSMNFNGFFLTGLYSISNKAMGMYAHPGVQGNQPVGQNLMCSIVHSHMNYLPTHELSFVWVAPAAGMGCVSFLATANLQQQLLFKDTVVLQLCEEGDASKTPLRPDLAELNSELVILRDDFDSSPTFRQDLWKVTRGGEVSDKCGVVLHGNSAVFCEKEGQRQLITVPLNTTSSKILQFAVSAGSCGRRDSQDKDIVVSYSIDGCQNFIEIERVRPPTTSATEVHMVHLPLEARGQGICIQWRQLPNTVQRLPEIPEIMAQDEPYNDNPWSQNFTEYNTTHPYNYDDDKETTTPVFDLDRPLNYGNAKYYGGAKSRQGRKYPTAPPSPAPRRLEKPNAPKPSQDDPSGSYKSCWAIDNILIVNIAEPPKLLIDDFDPVDPSNWLFFPGANIQQNCHSNENAIYFTDKNQTFNYMVTRDLDLSPYEFDEDSLLTEDFESKQQPGWEIRGGHVDVTCGEIGTGNSMVFDADGKRLACSPYMDTTEAGNLRFYLGIGSGSCNPPGSKKASILVYLEDEAGQTQVLQKLETERYLEPQLVSMEIRPFKNGPRARVCWIQKTHRGAGLDVWAIDKVTVLPTIPTEMSPNRNQVIQFKVNLQCGINTQKNSLQLEVSTNHGLDWVPLFSPCLPSACHGGYLPFDSVYSSDEQNGWERITLPLPYLVQTPFVRFRFMQPADDPQPNWAVDDVFIGNCLYGCHGHGFCHQDGCDCDFGYKGTYCEESVVPNPSTFQEHFENPHIVEASGLVVIEGGTIGYDCGVVASGKALVFNGDGLRQIVTTDFNTTDSLYLQFSIRVGSVSMTSKCPAPTSPMESVVLEFTCSGGVHWEFLREFSAKDFKQPMMDSVSLPDSAKRESCKFRWRQMSHSGRGQDVWAIDDVSLSKKMNNMLHVNAADMKDMREDLTAHLGKLVDSYCGAPKSITFAGNAKLNESRYLMTESLNIGTSQMIQFDLTMGCGTPYTKGIDNELYLEYSTDHGISWGLVEKPCLPPDICNTYHSGTLYHYSKYPEWTKINVLLPPDTWSPHTRFRWIQHEWGPTDAWAIKRFYIGQQCPDMCNGQGACEQGFCKCDDGFSSKNCQSDSPMASIIHADFGMRYEPEKDFRKITGGDVVKITEGCGIILSGESMYFYKDGVRELETKDLDTTSDDFIQFYIRIGGGDKHCTGGDKRSESVLLQYSNDGGNNWNLLEELHHTEYRAPRFVHLDLPDSSKTPSTRFRWWQPSNSGENQDQWAVDEIYIGPNERLPQLEDDFDNNPDPIESGKWLMVTEGVSGKYCQSGMPAMVLGNQLNDKYAITKDLQLNTDDVIQFKINVGCGSRFRWDYPVMLQFSQDGGRTWHLVQDPCYQQQDCDGDYTEGSIYYPGTHGAWSLIVIPVPEKIAQHPSLFRWWQPGDMTHSFALDDVYIGPPCDDNCNRNGVCKSHQCQCDENLNGPGCQSDEPRPMGMLDRFDNRNQPTAYWNKILGGYLGRGCGIVDFGNSLYFNGPGTREAKTDALDTTSLRMIQFVVKIGGERNQNGCRQPENRNEGIIVDYSTDNEITWNILKVIEPKIYNTTTQVVQVQLPKKAKTNQTIFRWWQPLGHGGMPRAEWAIDSVLIGVNDTNTVGFQDNFNMMMPDPHTWFLADSAVPRITCNSKGNALEFSSNTGLRYAETWDYHVTPSTFLQFEIAMGCGSLYGTLYSVMLEYSVNMGKTWHPVISECMPPNFECSGYHLSSEYSSDQHMNWTRVTVYLPPGAVSPATRFRWLQHTSHPRGTVWALDNVYLGEGCPWMCSGHGYCDEGKCICDPGFEGTFCVPSEALPMSLKDDFQSDEPDRSKWREIYGGENTDICGHLVNGNSLTFHKDALRMAVTKDIDTSMLTTIEFHFRYGCDGKQFDWPRTHSVLLQYSSNGGITWKLLQELHYRNESGNRFFSLALPMSARMNATRFRFWQPMNDGEMQTTWSIDNLFIGTMPMNPSMLLDDFDDGENPDNWMFINGGKTGEYCQFNTGPTTNTSGLSSLVFRHTGSGEKSVETRDLNVGPMSVLQFDINVGCGVEPTNKYPVRLEYTADGGKTWQLLVMNCAEFSEARCFDSRLPATIYYGGTSADWRRVIVPIDSIHLCGSVRFRWHQGIIPEYDFGPEWAIDNIYIGMSCLSHCNGHGRCNENMMCDCDDGYSGMTCIPYESNPTYLKEDFNQPVLLPFAHRGDLPVGPLNDEPIKLNKDKWSVWSGVDVSTDCGIIFTGPSLFFDNKGERTLTTKELDLTKVSSVEFYLQQGCHHPTFPASPVFLQYTSDGGVHWNTIEQFDFHIHGHRPKYIALHLPTPARTNSTQIRWWQPSVDGIYDDSWSIDQIYIGGDIYGDKLQQDQPTEPDDSTWLMYPGGVVEPVCQSDVNALHFKEKEKMRYAISADVSLVEGSYLQFDLAMGCDKPQHCFSIYLQFSFDMGRTWSLLRPACIPSNIDCSLYFTSSIYQSDVYNDWNRITMLIPYYARSKSTRFRWLQPDDFNPSDTWALSHLYIGTECSKMCNGHGRCSNSTCLCDDNWEGEDCSQPISPLPQILVEDFTDTADSDNWLKVVGGEVASPCYNMAAGKALHFTGSCNRLLMTRDLDLTDSKFIQFYFMFGCNASPVSRNESVLLDYSTDAGITWLPITELYFNLYSSPSFISIKIPKAAKKNGVRIRWWQPENQGKLLSDWLLDSVRINGEEINPNVFKSNITDKLDPKDFVTIDNLHAGEYCNEENVIVGTTKNGESSVLITREITLDTGYMLQFLLNVGCGQPRNVSVSPVHLQYSTDHGMAWSYLKPQCLANDPRCNNGPSMPSIFYSTPDPGWQRISLALEGLPLSNATRFRWTQPFIASPKPSTWGIKDIYIGPACPNYCNGHGYCDYPTCICDEAYGNEACQSVFGENNPTQLKDMFDDPNVNRSKWSVVQAGDIDEPCNILVQDTALVFNGPGIRQAVTVDLDLRDARFVQYTGQIGGQSHVTGCFLPNSRDQSVILQFSTDGGISWQPLHTLDYTNYVTPRQDYIHLPDTARTYSTRIRWWQPLSINPTADRPTWSLDNVFIGGTDINPSTFQTSFNESIPQDDGGNWEFSPFGEKSDTVCSRQDDVVSWKEGKGSRHFTTNQLIVQTGYMLQFKIVVGCNKVYNICEDHSPIRLEYNRNPSSDKWDLVRTLCVPDSNNEMECRPQHQHEASTYNIGSHPSWTRITMELPDKVYSASTRFRWLQDSPVKAAPGWALDDIYVGESCPDMCNGRGDCSYGNCVCDENYYGPSCLPIGSRLPHRMFESFEGGIFPSYWLKISGGGIGFGCGALLPYAHGKTLYFNDCGIRQAVTAEMNLQSASKIIFVLQIGCNAQTSNCNVKIGDGPDYRGVLLQYTTNKGADWKLLARHNPDQFLRPKRMAYDIPDEAKKVGVQFRWWQPVHDGKGFDQWAIDHIEIVPGRKRHRKRYRKG</sequence>
<evidence type="ECO:0000256" key="9">
    <source>
        <dbReference type="ARBA" id="ARBA00022833"/>
    </source>
</evidence>
<evidence type="ECO:0000256" key="14">
    <source>
        <dbReference type="ARBA" id="ARBA00044961"/>
    </source>
</evidence>
<comment type="subcellular location">
    <subcellularLocation>
        <location evidence="1">Secreted</location>
        <location evidence="1">Extracellular space</location>
        <location evidence="1">Extracellular matrix</location>
    </subcellularLocation>
</comment>
<evidence type="ECO:0000313" key="22">
    <source>
        <dbReference type="Proteomes" id="UP001347796"/>
    </source>
</evidence>
<comment type="subunit">
    <text evidence="14">Oligomer of disulfide-linked homodimers.</text>
</comment>